<proteinExistence type="predicted"/>
<feature type="transmembrane region" description="Helical" evidence="1">
    <location>
        <begin position="5"/>
        <end position="24"/>
    </location>
</feature>
<keyword evidence="1" id="KW-0472">Membrane</keyword>
<dbReference type="AlphaFoldDB" id="A0A4Q9Q1Y3"/>
<sequence>MHRAVLLLIFPGWVFIADVFMSLWSSRWYPYLLYAYVPAPLASPRIRLLSVAISLPLIHTSARWSPCTKSALVVQYIAFAKCFRTVSPFPNLKFLLVHIPVIIIHGLCIFPTPPIVFVPASHTSSRAIRICYYIICTILSLTPHSPRSLPAVYS</sequence>
<keyword evidence="3" id="KW-1185">Reference proteome</keyword>
<accession>A0A4Q9Q1Y3</accession>
<gene>
    <name evidence="2" type="ORF">BD310DRAFT_921470</name>
</gene>
<feature type="transmembrane region" description="Helical" evidence="1">
    <location>
        <begin position="95"/>
        <end position="118"/>
    </location>
</feature>
<evidence type="ECO:0000313" key="2">
    <source>
        <dbReference type="EMBL" id="TBU61099.1"/>
    </source>
</evidence>
<dbReference type="EMBL" id="ML145100">
    <property type="protein sequence ID" value="TBU61099.1"/>
    <property type="molecule type" value="Genomic_DNA"/>
</dbReference>
<evidence type="ECO:0000256" key="1">
    <source>
        <dbReference type="SAM" id="Phobius"/>
    </source>
</evidence>
<protein>
    <submittedName>
        <fullName evidence="2">Uncharacterized protein</fullName>
    </submittedName>
</protein>
<name>A0A4Q9Q1Y3_9APHY</name>
<reference evidence="2 3" key="1">
    <citation type="submission" date="2019-01" db="EMBL/GenBank/DDBJ databases">
        <title>Draft genome sequences of three monokaryotic isolates of the white-rot basidiomycete fungus Dichomitus squalens.</title>
        <authorList>
            <consortium name="DOE Joint Genome Institute"/>
            <person name="Lopez S.C."/>
            <person name="Andreopoulos B."/>
            <person name="Pangilinan J."/>
            <person name="Lipzen A."/>
            <person name="Riley R."/>
            <person name="Ahrendt S."/>
            <person name="Ng V."/>
            <person name="Barry K."/>
            <person name="Daum C."/>
            <person name="Grigoriev I.V."/>
            <person name="Hilden K.S."/>
            <person name="Makela M.R."/>
            <person name="de Vries R.P."/>
        </authorList>
    </citation>
    <scope>NUCLEOTIDE SEQUENCE [LARGE SCALE GENOMIC DNA]</scope>
    <source>
        <strain evidence="2 3">CBS 464.89</strain>
    </source>
</reference>
<dbReference type="Proteomes" id="UP000292082">
    <property type="component" value="Unassembled WGS sequence"/>
</dbReference>
<keyword evidence="1" id="KW-1133">Transmembrane helix</keyword>
<evidence type="ECO:0000313" key="3">
    <source>
        <dbReference type="Proteomes" id="UP000292082"/>
    </source>
</evidence>
<keyword evidence="1" id="KW-0812">Transmembrane</keyword>
<organism evidence="2 3">
    <name type="scientific">Dichomitus squalens</name>
    <dbReference type="NCBI Taxonomy" id="114155"/>
    <lineage>
        <taxon>Eukaryota</taxon>
        <taxon>Fungi</taxon>
        <taxon>Dikarya</taxon>
        <taxon>Basidiomycota</taxon>
        <taxon>Agaricomycotina</taxon>
        <taxon>Agaricomycetes</taxon>
        <taxon>Polyporales</taxon>
        <taxon>Polyporaceae</taxon>
        <taxon>Dichomitus</taxon>
    </lineage>
</organism>